<proteinExistence type="predicted"/>
<keyword evidence="2" id="KW-0472">Membrane</keyword>
<dbReference type="EMBL" id="CATQJL010000223">
    <property type="protein sequence ID" value="CAJ0599192.1"/>
    <property type="molecule type" value="Genomic_DNA"/>
</dbReference>
<keyword evidence="2" id="KW-1133">Transmembrane helix</keyword>
<evidence type="ECO:0000313" key="3">
    <source>
        <dbReference type="EMBL" id="CAJ0599192.1"/>
    </source>
</evidence>
<dbReference type="InterPro" id="IPR038050">
    <property type="entry name" value="Neuro_actylchol_rec"/>
</dbReference>
<dbReference type="AlphaFoldDB" id="A0AA36GVQ1"/>
<gene>
    <name evidence="3" type="ORF">CYNAS_LOCUS11175</name>
</gene>
<feature type="transmembrane region" description="Helical" evidence="2">
    <location>
        <begin position="257"/>
        <end position="277"/>
    </location>
</feature>
<dbReference type="FunFam" id="1.20.58.390:FF:000090">
    <property type="entry name" value="Ligand-Gated ion Channel"/>
    <property type="match status" value="1"/>
</dbReference>
<dbReference type="InterPro" id="IPR036719">
    <property type="entry name" value="Neuro-gated_channel_TM_sf"/>
</dbReference>
<dbReference type="Gene3D" id="1.20.58.390">
    <property type="entry name" value="Neurotransmitter-gated ion-channel transmembrane domain"/>
    <property type="match status" value="1"/>
</dbReference>
<dbReference type="GO" id="GO:0005230">
    <property type="term" value="F:extracellular ligand-gated monoatomic ion channel activity"/>
    <property type="evidence" value="ECO:0007669"/>
    <property type="project" value="InterPro"/>
</dbReference>
<evidence type="ECO:0000256" key="1">
    <source>
        <dbReference type="ARBA" id="ARBA00004141"/>
    </source>
</evidence>
<keyword evidence="4" id="KW-1185">Reference proteome</keyword>
<feature type="transmembrane region" description="Helical" evidence="2">
    <location>
        <begin position="79"/>
        <end position="104"/>
    </location>
</feature>
<reference evidence="3" key="1">
    <citation type="submission" date="2023-07" db="EMBL/GenBank/DDBJ databases">
        <authorList>
            <consortium name="CYATHOMIX"/>
        </authorList>
    </citation>
    <scope>NUCLEOTIDE SEQUENCE</scope>
    <source>
        <strain evidence="3">N/A</strain>
    </source>
</reference>
<dbReference type="Gene3D" id="2.70.170.10">
    <property type="entry name" value="Neurotransmitter-gated ion-channel ligand-binding domain"/>
    <property type="match status" value="1"/>
</dbReference>
<protein>
    <recommendedName>
        <fullName evidence="5">Neurotransmitter-gated ion-channel transmembrane domain-containing protein</fullName>
    </recommendedName>
</protein>
<evidence type="ECO:0008006" key="5">
    <source>
        <dbReference type="Google" id="ProtNLM"/>
    </source>
</evidence>
<dbReference type="InterPro" id="IPR036734">
    <property type="entry name" value="Neur_chan_lig-bd_sf"/>
</dbReference>
<dbReference type="GO" id="GO:0004888">
    <property type="term" value="F:transmembrane signaling receptor activity"/>
    <property type="evidence" value="ECO:0007669"/>
    <property type="project" value="InterPro"/>
</dbReference>
<dbReference type="PANTHER" id="PTHR18945">
    <property type="entry name" value="NEUROTRANSMITTER GATED ION CHANNEL"/>
    <property type="match status" value="1"/>
</dbReference>
<evidence type="ECO:0000313" key="4">
    <source>
        <dbReference type="Proteomes" id="UP001176961"/>
    </source>
</evidence>
<evidence type="ECO:0000256" key="2">
    <source>
        <dbReference type="SAM" id="Phobius"/>
    </source>
</evidence>
<dbReference type="Proteomes" id="UP001176961">
    <property type="component" value="Unassembled WGS sequence"/>
</dbReference>
<dbReference type="InterPro" id="IPR006201">
    <property type="entry name" value="Neur_channel"/>
</dbReference>
<keyword evidence="2" id="KW-0812">Transmembrane</keyword>
<dbReference type="CDD" id="cd19051">
    <property type="entry name" value="LGIC_TM_cation"/>
    <property type="match status" value="1"/>
</dbReference>
<dbReference type="GO" id="GO:0016020">
    <property type="term" value="C:membrane"/>
    <property type="evidence" value="ECO:0007669"/>
    <property type="project" value="UniProtKB-SubCell"/>
</dbReference>
<name>A0AA36GVQ1_CYLNA</name>
<comment type="caution">
    <text evidence="3">The sequence shown here is derived from an EMBL/GenBank/DDBJ whole genome shotgun (WGS) entry which is preliminary data.</text>
</comment>
<dbReference type="SUPFAM" id="SSF90112">
    <property type="entry name" value="Neurotransmitter-gated ion-channel transmembrane pore"/>
    <property type="match status" value="1"/>
</dbReference>
<accession>A0AA36GVQ1</accession>
<feature type="transmembrane region" description="Helical" evidence="2">
    <location>
        <begin position="147"/>
        <end position="167"/>
    </location>
</feature>
<comment type="subcellular location">
    <subcellularLocation>
        <location evidence="1">Membrane</location>
        <topology evidence="1">Multi-pass membrane protein</topology>
    </subcellularLocation>
</comment>
<organism evidence="3 4">
    <name type="scientific">Cylicocyclus nassatus</name>
    <name type="common">Nematode worm</name>
    <dbReference type="NCBI Taxonomy" id="53992"/>
    <lineage>
        <taxon>Eukaryota</taxon>
        <taxon>Metazoa</taxon>
        <taxon>Ecdysozoa</taxon>
        <taxon>Nematoda</taxon>
        <taxon>Chromadorea</taxon>
        <taxon>Rhabditida</taxon>
        <taxon>Rhabditina</taxon>
        <taxon>Rhabditomorpha</taxon>
        <taxon>Strongyloidea</taxon>
        <taxon>Strongylidae</taxon>
        <taxon>Cylicocyclus</taxon>
    </lineage>
</organism>
<sequence length="278" mass="31462">MTIEQFPVSGPWNLDETEVIVQSSTEYIEAVDMRTYDLQGNSEWELSSIKAFSVPAPDNSDGSVYSSVIYLVELKRKPVYYVLVIQAPSFIMTTLTLLGIFTPFSNTPERREKVTLGLNMFVSVSMMLNLVANMMPKASRLPLLGNYILAEIFVTAAALLVSIVILITHQRCHTRCIQPPKWLLNILVCPCSRRKIDIDCEPPPYSLCSDSPSLEILEQPEIVDSLKMTTSALRSTIERLESEDDIRLTWIRIFDRIDMLCLVAFQVLNVVASTLFMR</sequence>
<feature type="transmembrane region" description="Helical" evidence="2">
    <location>
        <begin position="116"/>
        <end position="135"/>
    </location>
</feature>